<reference evidence="1 2" key="1">
    <citation type="journal article" date="2023" name="G3 (Bethesda)">
        <title>A chromosome-length genome assembly and annotation of blackberry (Rubus argutus, cv. 'Hillquist').</title>
        <authorList>
            <person name="Bruna T."/>
            <person name="Aryal R."/>
            <person name="Dudchenko O."/>
            <person name="Sargent D.J."/>
            <person name="Mead D."/>
            <person name="Buti M."/>
            <person name="Cavallini A."/>
            <person name="Hytonen T."/>
            <person name="Andres J."/>
            <person name="Pham M."/>
            <person name="Weisz D."/>
            <person name="Mascagni F."/>
            <person name="Usai G."/>
            <person name="Natali L."/>
            <person name="Bassil N."/>
            <person name="Fernandez G.E."/>
            <person name="Lomsadze A."/>
            <person name="Armour M."/>
            <person name="Olukolu B."/>
            <person name="Poorten T."/>
            <person name="Britton C."/>
            <person name="Davik J."/>
            <person name="Ashrafi H."/>
            <person name="Aiden E.L."/>
            <person name="Borodovsky M."/>
            <person name="Worthington M."/>
        </authorList>
    </citation>
    <scope>NUCLEOTIDE SEQUENCE [LARGE SCALE GENOMIC DNA]</scope>
    <source>
        <strain evidence="1">PI 553951</strain>
    </source>
</reference>
<gene>
    <name evidence="1" type="ORF">M0R45_021332</name>
</gene>
<dbReference type="Proteomes" id="UP001457282">
    <property type="component" value="Unassembled WGS sequence"/>
</dbReference>
<comment type="caution">
    <text evidence="1">The sequence shown here is derived from an EMBL/GenBank/DDBJ whole genome shotgun (WGS) entry which is preliminary data.</text>
</comment>
<proteinExistence type="predicted"/>
<dbReference type="Gene3D" id="2.120.10.80">
    <property type="entry name" value="Kelch-type beta propeller"/>
    <property type="match status" value="1"/>
</dbReference>
<accession>A0AAW1XCT7</accession>
<dbReference type="AlphaFoldDB" id="A0AAW1XCT7"/>
<dbReference type="SUPFAM" id="SSF117281">
    <property type="entry name" value="Kelch motif"/>
    <property type="match status" value="1"/>
</dbReference>
<evidence type="ECO:0000313" key="2">
    <source>
        <dbReference type="Proteomes" id="UP001457282"/>
    </source>
</evidence>
<organism evidence="1 2">
    <name type="scientific">Rubus argutus</name>
    <name type="common">Southern blackberry</name>
    <dbReference type="NCBI Taxonomy" id="59490"/>
    <lineage>
        <taxon>Eukaryota</taxon>
        <taxon>Viridiplantae</taxon>
        <taxon>Streptophyta</taxon>
        <taxon>Embryophyta</taxon>
        <taxon>Tracheophyta</taxon>
        <taxon>Spermatophyta</taxon>
        <taxon>Magnoliopsida</taxon>
        <taxon>eudicotyledons</taxon>
        <taxon>Gunneridae</taxon>
        <taxon>Pentapetalae</taxon>
        <taxon>rosids</taxon>
        <taxon>fabids</taxon>
        <taxon>Rosales</taxon>
        <taxon>Rosaceae</taxon>
        <taxon>Rosoideae</taxon>
        <taxon>Rosoideae incertae sedis</taxon>
        <taxon>Rubus</taxon>
    </lineage>
</organism>
<keyword evidence="2" id="KW-1185">Reference proteome</keyword>
<dbReference type="EMBL" id="JBEDUW010000004">
    <property type="protein sequence ID" value="KAK9934180.1"/>
    <property type="molecule type" value="Genomic_DNA"/>
</dbReference>
<protein>
    <submittedName>
        <fullName evidence="1">Uncharacterized protein</fullName>
    </submittedName>
</protein>
<dbReference type="InterPro" id="IPR015915">
    <property type="entry name" value="Kelch-typ_b-propeller"/>
</dbReference>
<evidence type="ECO:0000313" key="1">
    <source>
        <dbReference type="EMBL" id="KAK9934180.1"/>
    </source>
</evidence>
<sequence>MEGFNPQLGLCQPTKLENVGVANWLFVLTEGSKNEWVGYDPEADRWHPLPKIPTVHAEWKHYGFSSVSVCNRFFVIGGSYARDSPAFPHQRPLVTNEVIQF</sequence>
<name>A0AAW1XCT7_RUBAR</name>